<dbReference type="Proteomes" id="UP001287286">
    <property type="component" value="Unassembled WGS sequence"/>
</dbReference>
<sequence length="186" mass="21323">MLLAMDDIFDNSPVPNLLVSPSRRIQAASVGLLNTWRRRRSDFVEKDLVAALYQGSPTEHFDRISLLYAIETVVAARTLRLCHSAGDELLCLILVWEKHACSTATEDEHRRVFSNEAFSYINHVSEEHSFRFWTLEGTWLRGTLVRSSPQATKRRNYREAFLAFVRRGKCTGQASGERPRDVLAQR</sequence>
<dbReference type="EMBL" id="JAWRVI010000090">
    <property type="protein sequence ID" value="KAK4078008.1"/>
    <property type="molecule type" value="Genomic_DNA"/>
</dbReference>
<evidence type="ECO:0000313" key="2">
    <source>
        <dbReference type="Proteomes" id="UP001287286"/>
    </source>
</evidence>
<comment type="caution">
    <text evidence="1">The sequence shown here is derived from an EMBL/GenBank/DDBJ whole genome shotgun (WGS) entry which is preliminary data.</text>
</comment>
<evidence type="ECO:0000313" key="1">
    <source>
        <dbReference type="EMBL" id="KAK4078008.1"/>
    </source>
</evidence>
<reference evidence="1 2" key="1">
    <citation type="journal article" date="2024" name="Microbiol. Resour. Announc.">
        <title>Genome annotations for the ascomycete fungi Trichoderma harzianum, Trichoderma aggressivum, and Purpureocillium lilacinum.</title>
        <authorList>
            <person name="Beijen E.P.W."/>
            <person name="Ohm R.A."/>
        </authorList>
    </citation>
    <scope>NUCLEOTIDE SEQUENCE [LARGE SCALE GENOMIC DNA]</scope>
    <source>
        <strain evidence="1 2">CBS 150709</strain>
    </source>
</reference>
<proteinExistence type="predicted"/>
<protein>
    <submittedName>
        <fullName evidence="1">Uncharacterized protein</fullName>
    </submittedName>
</protein>
<keyword evidence="2" id="KW-1185">Reference proteome</keyword>
<accession>A0ABR0BI85</accession>
<name>A0ABR0BI85_PURLI</name>
<gene>
    <name evidence="1" type="ORF">Purlil1_12159</name>
</gene>
<organism evidence="1 2">
    <name type="scientific">Purpureocillium lilacinum</name>
    <name type="common">Paecilomyces lilacinus</name>
    <dbReference type="NCBI Taxonomy" id="33203"/>
    <lineage>
        <taxon>Eukaryota</taxon>
        <taxon>Fungi</taxon>
        <taxon>Dikarya</taxon>
        <taxon>Ascomycota</taxon>
        <taxon>Pezizomycotina</taxon>
        <taxon>Sordariomycetes</taxon>
        <taxon>Hypocreomycetidae</taxon>
        <taxon>Hypocreales</taxon>
        <taxon>Ophiocordycipitaceae</taxon>
        <taxon>Purpureocillium</taxon>
    </lineage>
</organism>